<evidence type="ECO:0000256" key="4">
    <source>
        <dbReference type="ARBA" id="ARBA00022771"/>
    </source>
</evidence>
<evidence type="ECO:0000256" key="7">
    <source>
        <dbReference type="ARBA" id="ARBA00023125"/>
    </source>
</evidence>
<evidence type="ECO:0000259" key="13">
    <source>
        <dbReference type="PROSITE" id="PS50157"/>
    </source>
</evidence>
<feature type="domain" description="C2H2-type" evidence="13">
    <location>
        <begin position="888"/>
        <end position="915"/>
    </location>
</feature>
<dbReference type="PANTHER" id="PTHR24388:SF104">
    <property type="entry name" value="AT-RICH BINDING PROTEIN-RELATED"/>
    <property type="match status" value="1"/>
</dbReference>
<evidence type="ECO:0000256" key="6">
    <source>
        <dbReference type="ARBA" id="ARBA00023015"/>
    </source>
</evidence>
<accession>A0A8D8PVF5</accession>
<evidence type="ECO:0000256" key="10">
    <source>
        <dbReference type="ARBA" id="ARBA00037948"/>
    </source>
</evidence>
<feature type="domain" description="C2H2-type" evidence="13">
    <location>
        <begin position="944"/>
        <end position="971"/>
    </location>
</feature>
<keyword evidence="7" id="KW-0238">DNA-binding</keyword>
<evidence type="ECO:0000256" key="11">
    <source>
        <dbReference type="PROSITE-ProRule" id="PRU00042"/>
    </source>
</evidence>
<evidence type="ECO:0000256" key="3">
    <source>
        <dbReference type="ARBA" id="ARBA00022737"/>
    </source>
</evidence>
<keyword evidence="9" id="KW-0539">Nucleus</keyword>
<comment type="subcellular location">
    <subcellularLocation>
        <location evidence="1">Nucleus</location>
    </subcellularLocation>
</comment>
<dbReference type="GO" id="GO:0005634">
    <property type="term" value="C:nucleus"/>
    <property type="evidence" value="ECO:0007669"/>
    <property type="project" value="UniProtKB-SubCell"/>
</dbReference>
<comment type="similarity">
    <text evidence="10">Belongs to the snail C2H2-type zinc-finger protein family.</text>
</comment>
<evidence type="ECO:0000256" key="12">
    <source>
        <dbReference type="SAM" id="MobiDB-lite"/>
    </source>
</evidence>
<feature type="compositionally biased region" description="Low complexity" evidence="12">
    <location>
        <begin position="360"/>
        <end position="369"/>
    </location>
</feature>
<dbReference type="PROSITE" id="PS00028">
    <property type="entry name" value="ZINC_FINGER_C2H2_1"/>
    <property type="match status" value="7"/>
</dbReference>
<keyword evidence="3" id="KW-0677">Repeat</keyword>
<evidence type="ECO:0000313" key="14">
    <source>
        <dbReference type="EMBL" id="CAG6615459.1"/>
    </source>
</evidence>
<dbReference type="SUPFAM" id="SSF57667">
    <property type="entry name" value="beta-beta-alpha zinc fingers"/>
    <property type="match status" value="4"/>
</dbReference>
<dbReference type="AlphaFoldDB" id="A0A8D8PVF5"/>
<evidence type="ECO:0000256" key="2">
    <source>
        <dbReference type="ARBA" id="ARBA00022723"/>
    </source>
</evidence>
<dbReference type="GO" id="GO:0000978">
    <property type="term" value="F:RNA polymerase II cis-regulatory region sequence-specific DNA binding"/>
    <property type="evidence" value="ECO:0007669"/>
    <property type="project" value="TreeGrafter"/>
</dbReference>
<dbReference type="Gene3D" id="3.30.160.60">
    <property type="entry name" value="Classic Zinc Finger"/>
    <property type="match status" value="6"/>
</dbReference>
<dbReference type="Pfam" id="PF00096">
    <property type="entry name" value="zf-C2H2"/>
    <property type="match status" value="4"/>
</dbReference>
<feature type="domain" description="C2H2-type" evidence="13">
    <location>
        <begin position="860"/>
        <end position="887"/>
    </location>
</feature>
<reference evidence="14" key="1">
    <citation type="submission" date="2021-05" db="EMBL/GenBank/DDBJ databases">
        <authorList>
            <person name="Alioto T."/>
            <person name="Alioto T."/>
            <person name="Gomez Garrido J."/>
        </authorList>
    </citation>
    <scope>NUCLEOTIDE SEQUENCE</scope>
</reference>
<keyword evidence="2" id="KW-0479">Metal-binding</keyword>
<feature type="domain" description="C2H2-type" evidence="13">
    <location>
        <begin position="833"/>
        <end position="860"/>
    </location>
</feature>
<feature type="domain" description="C2H2-type" evidence="13">
    <location>
        <begin position="776"/>
        <end position="804"/>
    </location>
</feature>
<dbReference type="SMART" id="SM00355">
    <property type="entry name" value="ZnF_C2H2"/>
    <property type="match status" value="8"/>
</dbReference>
<keyword evidence="8" id="KW-0804">Transcription</keyword>
<feature type="domain" description="C2H2-type" evidence="13">
    <location>
        <begin position="916"/>
        <end position="943"/>
    </location>
</feature>
<dbReference type="InterPro" id="IPR050527">
    <property type="entry name" value="Snail/Krueppel_Znf"/>
</dbReference>
<dbReference type="GO" id="GO:0000981">
    <property type="term" value="F:DNA-binding transcription factor activity, RNA polymerase II-specific"/>
    <property type="evidence" value="ECO:0007669"/>
    <property type="project" value="TreeGrafter"/>
</dbReference>
<dbReference type="InterPro" id="IPR013087">
    <property type="entry name" value="Znf_C2H2_type"/>
</dbReference>
<dbReference type="FunFam" id="3.30.160.60:FF:000184">
    <property type="entry name" value="Zinc finger protein 333"/>
    <property type="match status" value="1"/>
</dbReference>
<feature type="domain" description="C2H2-type" evidence="13">
    <location>
        <begin position="733"/>
        <end position="761"/>
    </location>
</feature>
<keyword evidence="4 11" id="KW-0863">Zinc-finger</keyword>
<keyword evidence="5" id="KW-0862">Zinc</keyword>
<feature type="region of interest" description="Disordered" evidence="12">
    <location>
        <begin position="354"/>
        <end position="396"/>
    </location>
</feature>
<name>A0A8D8PVF5_9HEMI</name>
<keyword evidence="6" id="KW-0805">Transcription regulation</keyword>
<evidence type="ECO:0000256" key="5">
    <source>
        <dbReference type="ARBA" id="ARBA00022833"/>
    </source>
</evidence>
<feature type="compositionally biased region" description="Low complexity" evidence="12">
    <location>
        <begin position="376"/>
        <end position="391"/>
    </location>
</feature>
<dbReference type="InterPro" id="IPR036236">
    <property type="entry name" value="Znf_C2H2_sf"/>
</dbReference>
<dbReference type="EMBL" id="HBUF01032948">
    <property type="protein sequence ID" value="CAG6615459.1"/>
    <property type="molecule type" value="Transcribed_RNA"/>
</dbReference>
<evidence type="ECO:0000256" key="9">
    <source>
        <dbReference type="ARBA" id="ARBA00023242"/>
    </source>
</evidence>
<proteinExistence type="inferred from homology"/>
<sequence length="1047" mass="117845">MSQIKLQSLIFLCPVCNITKYVNIQKYINNILNVNKHKLTCPLCINNYIGINNLIIHIITDHKNLLSVQDGNVSVNLNNFAGNSVITNIGAICGDLKIRDSSGKLVSVNTNAAAVDLTGNMANNHGKVYTISNIGNPFVQTFTIDDLTGHSKRTNGEFRIESASASTEAQAPIIINPDNDLVILESVPNESYGTRITTSPVGYTEYVQAHQQGMEKQGVDFSQINSLNTGVELKPLQNRLNEELATGSLFQDKSVKGPQQDLGDHQDIELVNQDCVESTTAIKHQKTNASKVPEEMCLLDNENFCDKFFDYNKFKDGNEIDGLKFDIDQFLNEMSNANLSNDTSIDMTNTELYHHHHHQSSNVNSPSSHMINQIPNSAESSTNISNSNIENPAAQGSDKSNFIWNEVNSMNQLFNMNQMNLLQTNVILEESSRDNQVDKLNALFNSSTGEIDDNTTTTTMEEEPSCDGNHLQMINNLAQTSKIQPDLNMSSEFDTQSNISDHKLFKNSNYENLYQPYSYKAIIGSSRKDKISMGNTNSSSFESKKPGGSNRLRMFKEKQNKFKNQRLKKLQLLTMNKKFEDHLFLDETRRGALNLENIQNSQNSNSQLVPNAYGIVILKNGGDFASNKRQNDHQHTEETNSKYARRIDDELDELSNAHDDFASPHRVGENLSRHAHQLTDELATAHDELSNRIDNERVQNLSKHTHRLSNELANTQDELANPLGAETGEHLLYKCETCHFLFQNPDILAMHNQLIHNIPQDGQEKVADGESGGFSNKCSYCPRVFKMKGSLMIHLKVAHLGLSNSSKSSPSTSSSKSSELKSVTVASPPLQTFSCTLCSKTFKKEPHLLQHLKTHEGKQWECKLCSKLFTTKYFLKKHNRLHTGETPYKCHQCDKAFTFQQSFHKHLLYHSDEKPYVCASCGRAFKELSTLHNHERIHSGEKPFCCEICGKSFRQRVSYLVHQRIHTGVTPYKCSACHKLFRYKISDKMHKCEFGVQGKIVKTQNPLIEKLLAKSREQKMAAGLLMLEAPSQDIPPDTVEMTLDTVK</sequence>
<organism evidence="14">
    <name type="scientific">Cacopsylla melanoneura</name>
    <dbReference type="NCBI Taxonomy" id="428564"/>
    <lineage>
        <taxon>Eukaryota</taxon>
        <taxon>Metazoa</taxon>
        <taxon>Ecdysozoa</taxon>
        <taxon>Arthropoda</taxon>
        <taxon>Hexapoda</taxon>
        <taxon>Insecta</taxon>
        <taxon>Pterygota</taxon>
        <taxon>Neoptera</taxon>
        <taxon>Paraneoptera</taxon>
        <taxon>Hemiptera</taxon>
        <taxon>Sternorrhyncha</taxon>
        <taxon>Psylloidea</taxon>
        <taxon>Psyllidae</taxon>
        <taxon>Psyllinae</taxon>
        <taxon>Cacopsylla</taxon>
    </lineage>
</organism>
<dbReference type="PROSITE" id="PS50157">
    <property type="entry name" value="ZINC_FINGER_C2H2_2"/>
    <property type="match status" value="7"/>
</dbReference>
<evidence type="ECO:0000256" key="1">
    <source>
        <dbReference type="ARBA" id="ARBA00004123"/>
    </source>
</evidence>
<protein>
    <submittedName>
        <fullName evidence="14">Zinc finger protein 28 homolog</fullName>
    </submittedName>
</protein>
<feature type="region of interest" description="Disordered" evidence="12">
    <location>
        <begin position="531"/>
        <end position="550"/>
    </location>
</feature>
<dbReference type="GO" id="GO:0008270">
    <property type="term" value="F:zinc ion binding"/>
    <property type="evidence" value="ECO:0007669"/>
    <property type="project" value="UniProtKB-KW"/>
</dbReference>
<evidence type="ECO:0000256" key="8">
    <source>
        <dbReference type="ARBA" id="ARBA00023163"/>
    </source>
</evidence>
<dbReference type="FunFam" id="3.30.160.60:FF:001385">
    <property type="entry name" value="zinc finger protein 774"/>
    <property type="match status" value="1"/>
</dbReference>
<dbReference type="PANTHER" id="PTHR24388">
    <property type="entry name" value="ZINC FINGER PROTEIN"/>
    <property type="match status" value="1"/>
</dbReference>